<evidence type="ECO:0000256" key="1">
    <source>
        <dbReference type="SAM" id="MobiDB-lite"/>
    </source>
</evidence>
<dbReference type="PANTHER" id="PTHR36933">
    <property type="entry name" value="SLL0788 PROTEIN"/>
    <property type="match status" value="1"/>
</dbReference>
<keyword evidence="2" id="KW-0732">Signal</keyword>
<comment type="caution">
    <text evidence="4">The sequence shown here is derived from an EMBL/GenBank/DDBJ whole genome shotgun (WGS) entry which is preliminary data.</text>
</comment>
<protein>
    <recommendedName>
        <fullName evidence="3">DUF305 domain-containing protein</fullName>
    </recommendedName>
</protein>
<name>A0ABN3AUN0_9MICO</name>
<feature type="domain" description="DUF305" evidence="3">
    <location>
        <begin position="53"/>
        <end position="196"/>
    </location>
</feature>
<dbReference type="InterPro" id="IPR005183">
    <property type="entry name" value="DUF305_CopM-like"/>
</dbReference>
<dbReference type="EMBL" id="BAAAQT010000006">
    <property type="protein sequence ID" value="GAA2174886.1"/>
    <property type="molecule type" value="Genomic_DNA"/>
</dbReference>
<accession>A0ABN3AUN0</accession>
<dbReference type="Pfam" id="PF03713">
    <property type="entry name" value="DUF305"/>
    <property type="match status" value="1"/>
</dbReference>
<sequence length="199" mass="21404">MSRKIALLAATTAAALALVGCSQQAQDDDGMDGMDHGSGSSSESSNADFNDADAMFASMMIPHHEQAVEMSEMLLAKDDVPADVADLAQRIMDAQAPEIDTMNTWLDEWGVDASEHEGMDHGDDGMMSDDEMAELEDATGPDASRIYLEQMIEHHEGAITMAEDEVADGQNPDAVDLAQTIVDTQQAEIEEMQQLLTAL</sequence>
<dbReference type="Proteomes" id="UP001501599">
    <property type="component" value="Unassembled WGS sequence"/>
</dbReference>
<feature type="region of interest" description="Disordered" evidence="1">
    <location>
        <begin position="25"/>
        <end position="48"/>
    </location>
</feature>
<evidence type="ECO:0000259" key="3">
    <source>
        <dbReference type="Pfam" id="PF03713"/>
    </source>
</evidence>
<dbReference type="PROSITE" id="PS51257">
    <property type="entry name" value="PROKAR_LIPOPROTEIN"/>
    <property type="match status" value="1"/>
</dbReference>
<dbReference type="RefSeq" id="WP_344343647.1">
    <property type="nucleotide sequence ID" value="NZ_BAAAQT010000006.1"/>
</dbReference>
<reference evidence="4 5" key="1">
    <citation type="journal article" date="2019" name="Int. J. Syst. Evol. Microbiol.">
        <title>The Global Catalogue of Microorganisms (GCM) 10K type strain sequencing project: providing services to taxonomists for standard genome sequencing and annotation.</title>
        <authorList>
            <consortium name="The Broad Institute Genomics Platform"/>
            <consortium name="The Broad Institute Genome Sequencing Center for Infectious Disease"/>
            <person name="Wu L."/>
            <person name="Ma J."/>
        </authorList>
    </citation>
    <scope>NUCLEOTIDE SEQUENCE [LARGE SCALE GENOMIC DNA]</scope>
    <source>
        <strain evidence="4 5">JCM 16026</strain>
    </source>
</reference>
<evidence type="ECO:0000313" key="4">
    <source>
        <dbReference type="EMBL" id="GAA2174886.1"/>
    </source>
</evidence>
<evidence type="ECO:0000256" key="2">
    <source>
        <dbReference type="SAM" id="SignalP"/>
    </source>
</evidence>
<feature type="signal peptide" evidence="2">
    <location>
        <begin position="1"/>
        <end position="25"/>
    </location>
</feature>
<gene>
    <name evidence="4" type="ORF">GCM10009846_22560</name>
</gene>
<keyword evidence="5" id="KW-1185">Reference proteome</keyword>
<dbReference type="InterPro" id="IPR012347">
    <property type="entry name" value="Ferritin-like"/>
</dbReference>
<evidence type="ECO:0000313" key="5">
    <source>
        <dbReference type="Proteomes" id="UP001501599"/>
    </source>
</evidence>
<dbReference type="PANTHER" id="PTHR36933:SF1">
    <property type="entry name" value="SLL0788 PROTEIN"/>
    <property type="match status" value="1"/>
</dbReference>
<feature type="compositionally biased region" description="Low complexity" evidence="1">
    <location>
        <begin position="37"/>
        <end position="48"/>
    </location>
</feature>
<organism evidence="4 5">
    <name type="scientific">Agrococcus versicolor</name>
    <dbReference type="NCBI Taxonomy" id="501482"/>
    <lineage>
        <taxon>Bacteria</taxon>
        <taxon>Bacillati</taxon>
        <taxon>Actinomycetota</taxon>
        <taxon>Actinomycetes</taxon>
        <taxon>Micrococcales</taxon>
        <taxon>Microbacteriaceae</taxon>
        <taxon>Agrococcus</taxon>
    </lineage>
</organism>
<feature type="chain" id="PRO_5046964217" description="DUF305 domain-containing protein" evidence="2">
    <location>
        <begin position="26"/>
        <end position="199"/>
    </location>
</feature>
<proteinExistence type="predicted"/>
<dbReference type="Gene3D" id="1.20.1260.10">
    <property type="match status" value="1"/>
</dbReference>